<dbReference type="RefSeq" id="WP_135760325.1">
    <property type="nucleotide sequence ID" value="NZ_RQHW01000032.1"/>
</dbReference>
<evidence type="ECO:0000313" key="3">
    <source>
        <dbReference type="Proteomes" id="UP000298058"/>
    </source>
</evidence>
<organism evidence="2 3">
    <name type="scientific">Leptospira idonii</name>
    <dbReference type="NCBI Taxonomy" id="1193500"/>
    <lineage>
        <taxon>Bacteria</taxon>
        <taxon>Pseudomonadati</taxon>
        <taxon>Spirochaetota</taxon>
        <taxon>Spirochaetia</taxon>
        <taxon>Leptospirales</taxon>
        <taxon>Leptospiraceae</taxon>
        <taxon>Leptospira</taxon>
    </lineage>
</organism>
<name>A0A4R9M206_9LEPT</name>
<evidence type="ECO:0000256" key="1">
    <source>
        <dbReference type="SAM" id="Phobius"/>
    </source>
</evidence>
<feature type="transmembrane region" description="Helical" evidence="1">
    <location>
        <begin position="410"/>
        <end position="429"/>
    </location>
</feature>
<feature type="transmembrane region" description="Helical" evidence="1">
    <location>
        <begin position="306"/>
        <end position="327"/>
    </location>
</feature>
<gene>
    <name evidence="2" type="primary">creD</name>
    <name evidence="2" type="ORF">EHS15_09475</name>
</gene>
<reference evidence="2" key="1">
    <citation type="journal article" date="2019" name="PLoS Negl. Trop. Dis.">
        <title>Revisiting the worldwide diversity of Leptospira species in the environment.</title>
        <authorList>
            <person name="Vincent A.T."/>
            <person name="Schiettekatte O."/>
            <person name="Bourhy P."/>
            <person name="Veyrier F.J."/>
            <person name="Picardeau M."/>
        </authorList>
    </citation>
    <scope>NUCLEOTIDE SEQUENCE [LARGE SCALE GENOMIC DNA]</scope>
    <source>
        <strain evidence="2">201300427</strain>
    </source>
</reference>
<proteinExistence type="predicted"/>
<comment type="caution">
    <text evidence="2">The sequence shown here is derived from an EMBL/GenBank/DDBJ whole genome shotgun (WGS) entry which is preliminary data.</text>
</comment>
<keyword evidence="1" id="KW-0812">Transmembrane</keyword>
<feature type="transmembrane region" description="Helical" evidence="1">
    <location>
        <begin position="387"/>
        <end position="404"/>
    </location>
</feature>
<feature type="transmembrane region" description="Helical" evidence="1">
    <location>
        <begin position="12"/>
        <end position="33"/>
    </location>
</feature>
<protein>
    <submittedName>
        <fullName evidence="2">Cell envelope integrity protein CreD</fullName>
    </submittedName>
</protein>
<dbReference type="NCBIfam" id="NF008712">
    <property type="entry name" value="PRK11715.1-1"/>
    <property type="match status" value="1"/>
</dbReference>
<dbReference type="PANTHER" id="PTHR30092:SF0">
    <property type="entry name" value="INNER MEMBRANE PROTEIN CRED"/>
    <property type="match status" value="1"/>
</dbReference>
<dbReference type="InterPro" id="IPR010364">
    <property type="entry name" value="Uncharacterised_IM_CreD"/>
</dbReference>
<dbReference type="GO" id="GO:0005886">
    <property type="term" value="C:plasma membrane"/>
    <property type="evidence" value="ECO:0007669"/>
    <property type="project" value="TreeGrafter"/>
</dbReference>
<feature type="transmembrane region" description="Helical" evidence="1">
    <location>
        <begin position="357"/>
        <end position="375"/>
    </location>
</feature>
<dbReference type="Pfam" id="PF06123">
    <property type="entry name" value="CreD"/>
    <property type="match status" value="1"/>
</dbReference>
<dbReference type="AlphaFoldDB" id="A0A4R9M206"/>
<dbReference type="PIRSF" id="PIRSF004548">
    <property type="entry name" value="CreD"/>
    <property type="match status" value="1"/>
</dbReference>
<dbReference type="PANTHER" id="PTHR30092">
    <property type="entry name" value="INNER MEMBRANE PROTEIN CRED"/>
    <property type="match status" value="1"/>
</dbReference>
<dbReference type="OrthoDB" id="9791851at2"/>
<accession>A0A4R9M206</accession>
<keyword evidence="1" id="KW-0472">Membrane</keyword>
<keyword evidence="3" id="KW-1185">Reference proteome</keyword>
<evidence type="ECO:0000313" key="2">
    <source>
        <dbReference type="EMBL" id="TGN19319.1"/>
    </source>
</evidence>
<dbReference type="EMBL" id="RQHW01000032">
    <property type="protein sequence ID" value="TGN19319.1"/>
    <property type="molecule type" value="Genomic_DNA"/>
</dbReference>
<dbReference type="Proteomes" id="UP000298058">
    <property type="component" value="Unassembled WGS sequence"/>
</dbReference>
<sequence>MTKIQSSVNLRLVILGVMILCFLIPLSMIQNLIYDRKLTAENAALEISSKWGGNQVVAGPFLVIPYNLKIPVSDQSSKKQSWDYVTHYAYFLPEDVRMKADLQTELRKRGIYEAVLYKSDLNLEGKFKTPALSDFPKDTSYVYWDDAALVLSVSDVKGIGSEVKLNWGGKEKIFLPGGASTGYFGTGLHTPVSWEDSEVNKKFQIRFDLKGSQSFHFVPTGKNSSFQLSADWKDPSFDGNSLPRDRNITEQGFDSTWDSSYFGRNYPQVITYMDGSISESIDSSKNGVKLITPTDHYLKTERSVKYGILILITSFTLFFLMEVFGGVILHPIQYLLIGSAMVVFYILNLSFSEHIGFTGAYTAASIAVSLLIGYYSASVLKNSKKGILTGIYYSGLYGFLYVILSSEDQALLLGSVALFVVLGIVMHFTRKVDWYAFGKPNENSTKN</sequence>
<keyword evidence="1" id="KW-1133">Transmembrane helix</keyword>
<feature type="transmembrane region" description="Helical" evidence="1">
    <location>
        <begin position="334"/>
        <end position="351"/>
    </location>
</feature>